<dbReference type="Pfam" id="PF02518">
    <property type="entry name" value="HATPase_c"/>
    <property type="match status" value="1"/>
</dbReference>
<dbReference type="SMART" id="SM00387">
    <property type="entry name" value="HATPase_c"/>
    <property type="match status" value="1"/>
</dbReference>
<keyword evidence="12" id="KW-1185">Reference proteome</keyword>
<keyword evidence="8" id="KW-0472">Membrane</keyword>
<dbReference type="Pfam" id="PF00072">
    <property type="entry name" value="Response_reg"/>
    <property type="match status" value="1"/>
</dbReference>
<dbReference type="EC" id="2.7.13.3" evidence="2"/>
<dbReference type="RefSeq" id="WP_196097448.1">
    <property type="nucleotide sequence ID" value="NZ_CP064939.1"/>
</dbReference>
<feature type="transmembrane region" description="Helical" evidence="8">
    <location>
        <begin position="283"/>
        <end position="302"/>
    </location>
</feature>
<dbReference type="InterPro" id="IPR004358">
    <property type="entry name" value="Sig_transdc_His_kin-like_C"/>
</dbReference>
<organism evidence="11 12">
    <name type="scientific">Pedobacter endophyticus</name>
    <dbReference type="NCBI Taxonomy" id="2789740"/>
    <lineage>
        <taxon>Bacteria</taxon>
        <taxon>Pseudomonadati</taxon>
        <taxon>Bacteroidota</taxon>
        <taxon>Sphingobacteriia</taxon>
        <taxon>Sphingobacteriales</taxon>
        <taxon>Sphingobacteriaceae</taxon>
        <taxon>Pedobacter</taxon>
    </lineage>
</organism>
<dbReference type="Gene3D" id="3.40.50.2300">
    <property type="match status" value="1"/>
</dbReference>
<dbReference type="Gene3D" id="3.30.565.10">
    <property type="entry name" value="Histidine kinase-like ATPase, C-terminal domain"/>
    <property type="match status" value="1"/>
</dbReference>
<comment type="catalytic activity">
    <reaction evidence="1">
        <text>ATP + protein L-histidine = ADP + protein N-phospho-L-histidine.</text>
        <dbReference type="EC" id="2.7.13.3"/>
    </reaction>
</comment>
<dbReference type="PROSITE" id="PS50109">
    <property type="entry name" value="HIS_KIN"/>
    <property type="match status" value="1"/>
</dbReference>
<feature type="domain" description="Histidine kinase" evidence="9">
    <location>
        <begin position="343"/>
        <end position="564"/>
    </location>
</feature>
<dbReference type="CDD" id="cd17546">
    <property type="entry name" value="REC_hyHK_CKI1_RcsC-like"/>
    <property type="match status" value="1"/>
</dbReference>
<dbReference type="CDD" id="cd00082">
    <property type="entry name" value="HisKA"/>
    <property type="match status" value="1"/>
</dbReference>
<reference evidence="11 12" key="1">
    <citation type="submission" date="2020-11" db="EMBL/GenBank/DDBJ databases">
        <title>Pedobacter endophytica, an endophytic bacteria isolated form Carex pumila.</title>
        <authorList>
            <person name="Peng Y."/>
            <person name="Jiang L."/>
            <person name="Lee J."/>
        </authorList>
    </citation>
    <scope>NUCLEOTIDE SEQUENCE [LARGE SCALE GENOMIC DNA]</scope>
    <source>
        <strain evidence="11 12">JBR3-12</strain>
    </source>
</reference>
<keyword evidence="3 6" id="KW-0597">Phosphoprotein</keyword>
<gene>
    <name evidence="11" type="ORF">IZT61_13635</name>
</gene>
<evidence type="ECO:0000256" key="6">
    <source>
        <dbReference type="PROSITE-ProRule" id="PRU00169"/>
    </source>
</evidence>
<feature type="coiled-coil region" evidence="7">
    <location>
        <begin position="250"/>
        <end position="279"/>
    </location>
</feature>
<evidence type="ECO:0000256" key="5">
    <source>
        <dbReference type="ARBA" id="ARBA00022777"/>
    </source>
</evidence>
<feature type="modified residue" description="4-aspartylphosphate" evidence="6">
    <location>
        <position position="631"/>
    </location>
</feature>
<keyword evidence="7" id="KW-0175">Coiled coil</keyword>
<evidence type="ECO:0000313" key="11">
    <source>
        <dbReference type="EMBL" id="QPH38138.1"/>
    </source>
</evidence>
<evidence type="ECO:0000256" key="2">
    <source>
        <dbReference type="ARBA" id="ARBA00012438"/>
    </source>
</evidence>
<evidence type="ECO:0000256" key="8">
    <source>
        <dbReference type="SAM" id="Phobius"/>
    </source>
</evidence>
<dbReference type="Gene3D" id="1.10.287.130">
    <property type="match status" value="1"/>
</dbReference>
<dbReference type="SUPFAM" id="SSF55874">
    <property type="entry name" value="ATPase domain of HSP90 chaperone/DNA topoisomerase II/histidine kinase"/>
    <property type="match status" value="1"/>
</dbReference>
<dbReference type="InterPro" id="IPR001789">
    <property type="entry name" value="Sig_transdc_resp-reg_receiver"/>
</dbReference>
<keyword evidence="8" id="KW-1133">Transmembrane helix</keyword>
<evidence type="ECO:0000256" key="4">
    <source>
        <dbReference type="ARBA" id="ARBA00022679"/>
    </source>
</evidence>
<keyword evidence="8" id="KW-0812">Transmembrane</keyword>
<dbReference type="KEGG" id="pex:IZT61_13635"/>
<dbReference type="EMBL" id="CP064939">
    <property type="protein sequence ID" value="QPH38138.1"/>
    <property type="molecule type" value="Genomic_DNA"/>
</dbReference>
<keyword evidence="5" id="KW-0418">Kinase</keyword>
<dbReference type="Proteomes" id="UP000594759">
    <property type="component" value="Chromosome"/>
</dbReference>
<dbReference type="SUPFAM" id="SSF47384">
    <property type="entry name" value="Homodimeric domain of signal transducing histidine kinase"/>
    <property type="match status" value="1"/>
</dbReference>
<evidence type="ECO:0000259" key="10">
    <source>
        <dbReference type="PROSITE" id="PS50110"/>
    </source>
</evidence>
<dbReference type="InterPro" id="IPR003661">
    <property type="entry name" value="HisK_dim/P_dom"/>
</dbReference>
<dbReference type="InterPro" id="IPR036097">
    <property type="entry name" value="HisK_dim/P_sf"/>
</dbReference>
<dbReference type="SMART" id="SM00448">
    <property type="entry name" value="REC"/>
    <property type="match status" value="1"/>
</dbReference>
<evidence type="ECO:0000256" key="3">
    <source>
        <dbReference type="ARBA" id="ARBA00022553"/>
    </source>
</evidence>
<dbReference type="PROSITE" id="PS50110">
    <property type="entry name" value="RESPONSE_REGULATORY"/>
    <property type="match status" value="1"/>
</dbReference>
<dbReference type="InterPro" id="IPR011990">
    <property type="entry name" value="TPR-like_helical_dom_sf"/>
</dbReference>
<evidence type="ECO:0000256" key="1">
    <source>
        <dbReference type="ARBA" id="ARBA00000085"/>
    </source>
</evidence>
<dbReference type="SUPFAM" id="SSF52172">
    <property type="entry name" value="CheY-like"/>
    <property type="match status" value="1"/>
</dbReference>
<dbReference type="PRINTS" id="PR00344">
    <property type="entry name" value="BCTRLSENSOR"/>
</dbReference>
<evidence type="ECO:0000256" key="7">
    <source>
        <dbReference type="SAM" id="Coils"/>
    </source>
</evidence>
<accession>A0A7U3SP69</accession>
<feature type="domain" description="Response regulatory" evidence="10">
    <location>
        <begin position="582"/>
        <end position="696"/>
    </location>
</feature>
<dbReference type="InterPro" id="IPR011006">
    <property type="entry name" value="CheY-like_superfamily"/>
</dbReference>
<dbReference type="Gene3D" id="1.25.40.10">
    <property type="entry name" value="Tetratricopeptide repeat domain"/>
    <property type="match status" value="1"/>
</dbReference>
<sequence length="703" mass="80412">MSAKIKSIVHQANDQINEPKTFLKKIKEAETMALKSKNAIDFLRIYKAKALFYHYNKNFKASKPYIIKIKRLLPYCNDLIEQAHTYELLFVLEPFPRDESMKNLLMALKLYEEHGTLKDQIDVNYNLAVQYKRDKNWSAAIKHALLAAKVISLTHKKPGTKKFLDLFLLESYTELGDFENAREMLNKAKATFRKLSAENRNVLYRYLFFKNASNFYAKTKQLNEMAKMNAAVFASIDSVRKLDLSKLNDVLRIENELEMKKAELKRVTLEAELNESKIRAGQILIAFICFLLILSIAISIYLKRNSKKITAFNEALEKKNADLESMAAKLEEALKAKTQFLNVMTHELFTPINGIALISHNLRAEMGKSGFNQNLKLLEFSSNYLYRLLKNIVDAKSIEKKDSKLNVEKTNLKSFIRLVSKTAQIFLKTSTNKFEHQVDENIPVPLLVDSVKLSQILINLLNNANKFTSKGQIFLSVDLKTDTETRAEVLFKVIDTGIGIKAKSISYIFDKFSHESESIRRKYGGSGIGLYIVKHFLRLHNSKIAVHSRKGQKTTFSFSIWFDKVGASDAPRVELREKATGNILLVDDNQMNLVLTKRLLESNGFSCDTTESGLDALEILRKKNYDLILMDIMMPGLNGFETTKKMREENIKEPVIALTAIDIDQNKADFEQAKFAAVLTKPLIPDRFFKTIRATLTGQRNRS</sequence>
<dbReference type="CDD" id="cd16922">
    <property type="entry name" value="HATPase_EvgS-ArcB-TorS-like"/>
    <property type="match status" value="1"/>
</dbReference>
<dbReference type="GO" id="GO:0000155">
    <property type="term" value="F:phosphorelay sensor kinase activity"/>
    <property type="evidence" value="ECO:0007669"/>
    <property type="project" value="InterPro"/>
</dbReference>
<dbReference type="AlphaFoldDB" id="A0A7U3SP69"/>
<dbReference type="InterPro" id="IPR036890">
    <property type="entry name" value="HATPase_C_sf"/>
</dbReference>
<protein>
    <recommendedName>
        <fullName evidence="2">histidine kinase</fullName>
        <ecNumber evidence="2">2.7.13.3</ecNumber>
    </recommendedName>
</protein>
<dbReference type="InterPro" id="IPR005467">
    <property type="entry name" value="His_kinase_dom"/>
</dbReference>
<evidence type="ECO:0000313" key="12">
    <source>
        <dbReference type="Proteomes" id="UP000594759"/>
    </source>
</evidence>
<name>A0A7U3SP69_9SPHI</name>
<keyword evidence="4" id="KW-0808">Transferase</keyword>
<dbReference type="PANTHER" id="PTHR43047">
    <property type="entry name" value="TWO-COMPONENT HISTIDINE PROTEIN KINASE"/>
    <property type="match status" value="1"/>
</dbReference>
<dbReference type="InterPro" id="IPR003594">
    <property type="entry name" value="HATPase_dom"/>
</dbReference>
<evidence type="ECO:0000259" key="9">
    <source>
        <dbReference type="PROSITE" id="PS50109"/>
    </source>
</evidence>
<proteinExistence type="predicted"/>